<evidence type="ECO:0000313" key="3">
    <source>
        <dbReference type="Proteomes" id="UP000002866"/>
    </source>
</evidence>
<organism evidence="2 3">
    <name type="scientific">Henningerozyma blattae (strain ATCC 34711 / CBS 6284 / DSM 70876 / NBRC 10599 / NRRL Y-10934 / UCD 77-7)</name>
    <name type="common">Yeast</name>
    <name type="synonym">Tetrapisispora blattae</name>
    <dbReference type="NCBI Taxonomy" id="1071380"/>
    <lineage>
        <taxon>Eukaryota</taxon>
        <taxon>Fungi</taxon>
        <taxon>Dikarya</taxon>
        <taxon>Ascomycota</taxon>
        <taxon>Saccharomycotina</taxon>
        <taxon>Saccharomycetes</taxon>
        <taxon>Saccharomycetales</taxon>
        <taxon>Saccharomycetaceae</taxon>
        <taxon>Henningerozyma</taxon>
    </lineage>
</organism>
<dbReference type="Proteomes" id="UP000002866">
    <property type="component" value="Chromosome 10"/>
</dbReference>
<feature type="transmembrane region" description="Helical" evidence="1">
    <location>
        <begin position="39"/>
        <end position="60"/>
    </location>
</feature>
<keyword evidence="1" id="KW-0812">Transmembrane</keyword>
<dbReference type="OMA" id="IQSPIMD"/>
<name>I2H9N3_HENB6</name>
<evidence type="ECO:0000313" key="2">
    <source>
        <dbReference type="EMBL" id="CCH63085.1"/>
    </source>
</evidence>
<dbReference type="KEGG" id="tbl:TBLA_0J00870"/>
<dbReference type="InterPro" id="IPR020266">
    <property type="entry name" value="Tom6"/>
</dbReference>
<dbReference type="HOGENOM" id="CLU_2795680_0_0_1"/>
<dbReference type="GeneID" id="14498268"/>
<proteinExistence type="predicted"/>
<accession>I2H9N3</accession>
<reference evidence="2 3" key="1">
    <citation type="journal article" date="2011" name="Proc. Natl. Acad. Sci. U.S.A.">
        <title>Evolutionary erosion of yeast sex chromosomes by mating-type switching accidents.</title>
        <authorList>
            <person name="Gordon J.L."/>
            <person name="Armisen D."/>
            <person name="Proux-Wera E."/>
            <person name="Oheigeartaigh S.S."/>
            <person name="Byrne K.P."/>
            <person name="Wolfe K.H."/>
        </authorList>
    </citation>
    <scope>NUCLEOTIDE SEQUENCE [LARGE SCALE GENOMIC DNA]</scope>
    <source>
        <strain evidence="3">ATCC 34711 / CBS 6284 / DSM 70876 / NBRC 10599 / NRRL Y-10934 / UCD 77-7</strain>
    </source>
</reference>
<keyword evidence="3" id="KW-1185">Reference proteome</keyword>
<dbReference type="InParanoid" id="I2H9N3"/>
<keyword evidence="1" id="KW-1133">Transmembrane helix</keyword>
<dbReference type="GO" id="GO:0030150">
    <property type="term" value="P:protein import into mitochondrial matrix"/>
    <property type="evidence" value="ECO:0007669"/>
    <property type="project" value="InterPro"/>
</dbReference>
<keyword evidence="1" id="KW-0472">Membrane</keyword>
<dbReference type="EMBL" id="HE806325">
    <property type="protein sequence ID" value="CCH63085.1"/>
    <property type="molecule type" value="Genomic_DNA"/>
</dbReference>
<dbReference type="STRING" id="1071380.I2H9N3"/>
<dbReference type="GO" id="GO:0005742">
    <property type="term" value="C:mitochondrial outer membrane translocase complex"/>
    <property type="evidence" value="ECO:0007669"/>
    <property type="project" value="InterPro"/>
</dbReference>
<dbReference type="RefSeq" id="XP_004182604.1">
    <property type="nucleotide sequence ID" value="XM_004182556.1"/>
</dbReference>
<dbReference type="OrthoDB" id="3991365at2759"/>
<sequence>MSEGLFAGAGATLGGEQKKIAGNGKSKVSKIEEFKKTPLYTVLLNGGLFIAGVVLIQSPIMDMLAPQL</sequence>
<protein>
    <submittedName>
        <fullName evidence="2">Uncharacterized protein</fullName>
    </submittedName>
</protein>
<evidence type="ECO:0000256" key="1">
    <source>
        <dbReference type="SAM" id="Phobius"/>
    </source>
</evidence>
<dbReference type="FunCoup" id="I2H9N3">
    <property type="interactions" value="58"/>
</dbReference>
<gene>
    <name evidence="2" type="primary">TBLA0J00870</name>
    <name evidence="2" type="ORF">TBLA_0J00870</name>
</gene>
<dbReference type="AlphaFoldDB" id="I2H9N3"/>
<dbReference type="Pfam" id="PF17112">
    <property type="entry name" value="Tom6"/>
    <property type="match status" value="1"/>
</dbReference>